<dbReference type="RefSeq" id="WP_377706591.1">
    <property type="nucleotide sequence ID" value="NZ_JBHRTE010000004.1"/>
</dbReference>
<feature type="compositionally biased region" description="Polar residues" evidence="1">
    <location>
        <begin position="18"/>
        <end position="34"/>
    </location>
</feature>
<evidence type="ECO:0000256" key="1">
    <source>
        <dbReference type="SAM" id="MobiDB-lite"/>
    </source>
</evidence>
<sequence length="63" mass="6762">MVTSSSAGEPWAGLVSDSEGQSNPSPLTHLNGNSGLTLLVTRELMLKARLQRDKAGRPRNTWA</sequence>
<dbReference type="EMBL" id="JBHRTE010000004">
    <property type="protein sequence ID" value="MFC3166694.1"/>
    <property type="molecule type" value="Genomic_DNA"/>
</dbReference>
<organism evidence="2 3">
    <name type="scientific">Paracoccus fontiphilus</name>
    <dbReference type="NCBI Taxonomy" id="1815556"/>
    <lineage>
        <taxon>Bacteria</taxon>
        <taxon>Pseudomonadati</taxon>
        <taxon>Pseudomonadota</taxon>
        <taxon>Alphaproteobacteria</taxon>
        <taxon>Rhodobacterales</taxon>
        <taxon>Paracoccaceae</taxon>
        <taxon>Paracoccus</taxon>
    </lineage>
</organism>
<comment type="caution">
    <text evidence="2">The sequence shown here is derived from an EMBL/GenBank/DDBJ whole genome shotgun (WGS) entry which is preliminary data.</text>
</comment>
<protein>
    <submittedName>
        <fullName evidence="2">Uncharacterized protein</fullName>
    </submittedName>
</protein>
<accession>A0ABV7I7T3</accession>
<name>A0ABV7I7T3_9RHOB</name>
<reference evidence="3" key="1">
    <citation type="journal article" date="2019" name="Int. J. Syst. Evol. Microbiol.">
        <title>The Global Catalogue of Microorganisms (GCM) 10K type strain sequencing project: providing services to taxonomists for standard genome sequencing and annotation.</title>
        <authorList>
            <consortium name="The Broad Institute Genomics Platform"/>
            <consortium name="The Broad Institute Genome Sequencing Center for Infectious Disease"/>
            <person name="Wu L."/>
            <person name="Ma J."/>
        </authorList>
    </citation>
    <scope>NUCLEOTIDE SEQUENCE [LARGE SCALE GENOMIC DNA]</scope>
    <source>
        <strain evidence="3">KCTC 52239</strain>
    </source>
</reference>
<evidence type="ECO:0000313" key="3">
    <source>
        <dbReference type="Proteomes" id="UP001595557"/>
    </source>
</evidence>
<dbReference type="Proteomes" id="UP001595557">
    <property type="component" value="Unassembled WGS sequence"/>
</dbReference>
<feature type="region of interest" description="Disordered" evidence="1">
    <location>
        <begin position="1"/>
        <end position="34"/>
    </location>
</feature>
<proteinExistence type="predicted"/>
<evidence type="ECO:0000313" key="2">
    <source>
        <dbReference type="EMBL" id="MFC3166694.1"/>
    </source>
</evidence>
<keyword evidence="3" id="KW-1185">Reference proteome</keyword>
<gene>
    <name evidence="2" type="ORF">ACFOD7_01365</name>
</gene>